<evidence type="ECO:0000313" key="5">
    <source>
        <dbReference type="Proteomes" id="UP000324896"/>
    </source>
</evidence>
<dbReference type="PANTHER" id="PTHR33969:SF2">
    <property type="entry name" value="SEGREGATION AND CONDENSATION PROTEIN A"/>
    <property type="match status" value="1"/>
</dbReference>
<name>A0A1G6I2X1_9FIRM</name>
<dbReference type="Pfam" id="PF02616">
    <property type="entry name" value="SMC_ScpA"/>
    <property type="match status" value="1"/>
</dbReference>
<comment type="function">
    <text evidence="3">Participates in chromosomal partition during cell division. May act via the formation of a condensin-like complex containing Smc and ScpB that pull DNA away from mid-cell into both cell halves.</text>
</comment>
<evidence type="ECO:0000313" key="4">
    <source>
        <dbReference type="EMBL" id="SDC00758.1"/>
    </source>
</evidence>
<dbReference type="GO" id="GO:0005737">
    <property type="term" value="C:cytoplasm"/>
    <property type="evidence" value="ECO:0007669"/>
    <property type="project" value="UniProtKB-SubCell"/>
</dbReference>
<dbReference type="EMBL" id="FMYT01000001">
    <property type="protein sequence ID" value="SDC00758.1"/>
    <property type="molecule type" value="Genomic_DNA"/>
</dbReference>
<keyword evidence="1 3" id="KW-0159">Chromosome partition</keyword>
<comment type="subunit">
    <text evidence="3">Component of a cohesin-like complex composed of ScpA, ScpB and the Smc homodimer, in which ScpA and ScpB bind to the head domain of Smc. The presence of the three proteins is required for the association of the complex with DNA.</text>
</comment>
<evidence type="ECO:0000256" key="1">
    <source>
        <dbReference type="ARBA" id="ARBA00022829"/>
    </source>
</evidence>
<dbReference type="AlphaFoldDB" id="A0A1G6I2X1"/>
<comment type="subcellular location">
    <subcellularLocation>
        <location evidence="3">Cytoplasm</location>
    </subcellularLocation>
    <text evidence="3">Associated with two foci at the outer edges of the nucleoid region in young cells, and at four foci within both cell halves in older cells.</text>
</comment>
<protein>
    <recommendedName>
        <fullName evidence="2 3">Segregation and condensation protein A</fullName>
    </recommendedName>
</protein>
<dbReference type="GO" id="GO:0007059">
    <property type="term" value="P:chromosome segregation"/>
    <property type="evidence" value="ECO:0007669"/>
    <property type="project" value="UniProtKB-UniRule"/>
</dbReference>
<dbReference type="PANTHER" id="PTHR33969">
    <property type="entry name" value="SEGREGATION AND CONDENSATION PROTEIN A"/>
    <property type="match status" value="1"/>
</dbReference>
<dbReference type="HAMAP" id="MF_01805">
    <property type="entry name" value="ScpA"/>
    <property type="match status" value="1"/>
</dbReference>
<comment type="similarity">
    <text evidence="3">Belongs to the ScpA family.</text>
</comment>
<dbReference type="GO" id="GO:0006260">
    <property type="term" value="P:DNA replication"/>
    <property type="evidence" value="ECO:0007669"/>
    <property type="project" value="UniProtKB-UniRule"/>
</dbReference>
<dbReference type="RefSeq" id="WP_149796571.1">
    <property type="nucleotide sequence ID" value="NZ_FMYT01000001.1"/>
</dbReference>
<reference evidence="4 5" key="1">
    <citation type="submission" date="2016-10" db="EMBL/GenBank/DDBJ databases">
        <authorList>
            <person name="Varghese N."/>
            <person name="Submissions S."/>
        </authorList>
    </citation>
    <scope>NUCLEOTIDE SEQUENCE [LARGE SCALE GENOMIC DNA]</scope>
    <source>
        <strain evidence="4 5">WG10</strain>
    </source>
</reference>
<dbReference type="Gene3D" id="1.10.10.580">
    <property type="entry name" value="Structural maintenance of chromosome 1. Chain E"/>
    <property type="match status" value="1"/>
</dbReference>
<dbReference type="InterPro" id="IPR003768">
    <property type="entry name" value="ScpA"/>
</dbReference>
<accession>A0A1G6I2X1</accession>
<evidence type="ECO:0000256" key="3">
    <source>
        <dbReference type="HAMAP-Rule" id="MF_01805"/>
    </source>
</evidence>
<dbReference type="Proteomes" id="UP000324896">
    <property type="component" value="Unassembled WGS sequence"/>
</dbReference>
<keyword evidence="3" id="KW-0132">Cell division</keyword>
<evidence type="ECO:0000256" key="2">
    <source>
        <dbReference type="ARBA" id="ARBA00044777"/>
    </source>
</evidence>
<proteinExistence type="inferred from homology"/>
<dbReference type="GO" id="GO:0051301">
    <property type="term" value="P:cell division"/>
    <property type="evidence" value="ECO:0007669"/>
    <property type="project" value="UniProtKB-KW"/>
</dbReference>
<organism evidence="4 5">
    <name type="scientific">Halanaerobium congolense</name>
    <dbReference type="NCBI Taxonomy" id="54121"/>
    <lineage>
        <taxon>Bacteria</taxon>
        <taxon>Bacillati</taxon>
        <taxon>Bacillota</taxon>
        <taxon>Clostridia</taxon>
        <taxon>Halanaerobiales</taxon>
        <taxon>Halanaerobiaceae</taxon>
        <taxon>Halanaerobium</taxon>
    </lineage>
</organism>
<gene>
    <name evidence="3" type="primary">scpA</name>
    <name evidence="4" type="ORF">SAMN04488597_101250</name>
</gene>
<dbReference type="Gene3D" id="6.10.250.2410">
    <property type="match status" value="1"/>
</dbReference>
<dbReference type="InterPro" id="IPR023093">
    <property type="entry name" value="ScpA-like_C"/>
</dbReference>
<keyword evidence="3" id="KW-0963">Cytoplasm</keyword>
<keyword evidence="3" id="KW-0131">Cell cycle</keyword>
<sequence>MDYKIVLDDFEGPLELLYKLVKKNEINISELSLARITDQYLDYLDQMREFDIDLASEFLIIAAELIEIKIKALLPAEAEAEEEESEHELIIRLREYELFKNIAQLLKEWEAEAGSRYRAQVDLEELMPEMLQLDLEISASELHELVVKAITAEKEEETEVLKNPKLEYLKEEKFNIGNKIRDILKDIRHLNQEISFFNLIKEENNQLEIVVSLLALLELMKRKRIKVVQESNFSDIRISMER</sequence>